<protein>
    <recommendedName>
        <fullName evidence="1">Protein kinase domain-containing protein</fullName>
    </recommendedName>
</protein>
<proteinExistence type="predicted"/>
<dbReference type="VEuPathDB" id="FungiDB:PLEOSDRAFT_1108540"/>
<dbReference type="InParanoid" id="A0A067NJ02"/>
<dbReference type="PROSITE" id="PS50011">
    <property type="entry name" value="PROTEIN_KINASE_DOM"/>
    <property type="match status" value="1"/>
</dbReference>
<dbReference type="InterPro" id="IPR000719">
    <property type="entry name" value="Prot_kinase_dom"/>
</dbReference>
<dbReference type="GO" id="GO:0005524">
    <property type="term" value="F:ATP binding"/>
    <property type="evidence" value="ECO:0007669"/>
    <property type="project" value="InterPro"/>
</dbReference>
<organism evidence="2 3">
    <name type="scientific">Pleurotus ostreatus (strain PC15)</name>
    <name type="common">Oyster mushroom</name>
    <dbReference type="NCBI Taxonomy" id="1137138"/>
    <lineage>
        <taxon>Eukaryota</taxon>
        <taxon>Fungi</taxon>
        <taxon>Dikarya</taxon>
        <taxon>Basidiomycota</taxon>
        <taxon>Agaricomycotina</taxon>
        <taxon>Agaricomycetes</taxon>
        <taxon>Agaricomycetidae</taxon>
        <taxon>Agaricales</taxon>
        <taxon>Pleurotineae</taxon>
        <taxon>Pleurotaceae</taxon>
        <taxon>Pleurotus</taxon>
    </lineage>
</organism>
<dbReference type="PROSITE" id="PS00109">
    <property type="entry name" value="PROTEIN_KINASE_TYR"/>
    <property type="match status" value="1"/>
</dbReference>
<evidence type="ECO:0000259" key="1">
    <source>
        <dbReference type="PROSITE" id="PS50011"/>
    </source>
</evidence>
<dbReference type="InterPro" id="IPR011009">
    <property type="entry name" value="Kinase-like_dom_sf"/>
</dbReference>
<dbReference type="EMBL" id="KL198012">
    <property type="protein sequence ID" value="KDQ24082.1"/>
    <property type="molecule type" value="Genomic_DNA"/>
</dbReference>
<dbReference type="Proteomes" id="UP000027073">
    <property type="component" value="Unassembled WGS sequence"/>
</dbReference>
<dbReference type="SUPFAM" id="SSF56112">
    <property type="entry name" value="Protein kinase-like (PK-like)"/>
    <property type="match status" value="1"/>
</dbReference>
<dbReference type="InterPro" id="IPR008266">
    <property type="entry name" value="Tyr_kinase_AS"/>
</dbReference>
<dbReference type="HOGENOM" id="CLU_452070_0_0_1"/>
<name>A0A067NJ02_PLEO1</name>
<dbReference type="Gene3D" id="1.10.510.10">
    <property type="entry name" value="Transferase(Phosphotransferase) domain 1"/>
    <property type="match status" value="1"/>
</dbReference>
<sequence length="604" mass="67118">MHSPPHPPQSPTDKALEDALEAANLVLGAIDMLLQYQASAKGVMMQPFVVPDYFLGSLLRLKLVAQTFKDTPNAPALNIAAYFSPLPETPEIDANSELGNHHLVSVLFCPHCIRGLFISQCRTHWTGFCSLIRKVYSNLPPPSDYATTWPEHQPKNPTLLCARPASHCGLPLSMLHHTFREFGNLIDSVLPNDCHTADLAFQVATRLCSQMSDPYEDKGARSNAFDEIVKPLFDHWGSQHRIAPNAEVTSARVDRVLTQGGRIVILREDKNEGGAGGDVYMQLSRDFDMFRKTEGGVEGAPVFLVGVWGAALFVAGAFHDGVNAVIEPLTDLHFMYADKSRRRPLRLARVLYALSVVLNKIDDASLVHQPIEPSIPRVYTDCVDIHTGSPVGLLSRFEPSSFPERLIFSALLTRDQASPIAQPERVFVKLVDRRPYGAQVHSYLATKGYAPHLHGYKILQGAPTAYVMEYLGHPWVSLFDLSQREDFSAKIPSSAMDRIKGAVCTVLQALESGQLVHGDLRPNNIMVKLDVDGRLEDVDGVRLKIVDFDWAGQVGTVKYPLSRNEGISWPGPRGAHIQQSDDKRLFESWWPEFCTYSRQPQNSV</sequence>
<evidence type="ECO:0000313" key="2">
    <source>
        <dbReference type="EMBL" id="KDQ24082.1"/>
    </source>
</evidence>
<dbReference type="AlphaFoldDB" id="A0A067NJ02"/>
<reference evidence="3" key="1">
    <citation type="journal article" date="2014" name="Proc. Natl. Acad. Sci. U.S.A.">
        <title>Extensive sampling of basidiomycete genomes demonstrates inadequacy of the white-rot/brown-rot paradigm for wood decay fungi.</title>
        <authorList>
            <person name="Riley R."/>
            <person name="Salamov A.A."/>
            <person name="Brown D.W."/>
            <person name="Nagy L.G."/>
            <person name="Floudas D."/>
            <person name="Held B.W."/>
            <person name="Levasseur A."/>
            <person name="Lombard V."/>
            <person name="Morin E."/>
            <person name="Otillar R."/>
            <person name="Lindquist E.A."/>
            <person name="Sun H."/>
            <person name="LaButti K.M."/>
            <person name="Schmutz J."/>
            <person name="Jabbour D."/>
            <person name="Luo H."/>
            <person name="Baker S.E."/>
            <person name="Pisabarro A.G."/>
            <person name="Walton J.D."/>
            <person name="Blanchette R.A."/>
            <person name="Henrissat B."/>
            <person name="Martin F."/>
            <person name="Cullen D."/>
            <person name="Hibbett D.S."/>
            <person name="Grigoriev I.V."/>
        </authorList>
    </citation>
    <scope>NUCLEOTIDE SEQUENCE [LARGE SCALE GENOMIC DNA]</scope>
    <source>
        <strain evidence="3">PC15</strain>
    </source>
</reference>
<gene>
    <name evidence="2" type="ORF">PLEOSDRAFT_1108540</name>
</gene>
<dbReference type="OrthoDB" id="4062651at2759"/>
<feature type="domain" description="Protein kinase" evidence="1">
    <location>
        <begin position="379"/>
        <end position="604"/>
    </location>
</feature>
<accession>A0A067NJ02</accession>
<evidence type="ECO:0000313" key="3">
    <source>
        <dbReference type="Proteomes" id="UP000027073"/>
    </source>
</evidence>
<dbReference type="GO" id="GO:0004672">
    <property type="term" value="F:protein kinase activity"/>
    <property type="evidence" value="ECO:0007669"/>
    <property type="project" value="InterPro"/>
</dbReference>